<protein>
    <submittedName>
        <fullName evidence="1">Uncharacterized protein</fullName>
    </submittedName>
</protein>
<sequence>PRPGRPAAVGGDQRRGAGRHAVAAVRAPAAADLHERLWRRRRRGAGIRVLAAVAPDIAAVDAAPAPGPAAQAAPEPAHALPARRRRPVAAVRGPPEPQRRGRRRPAGPVPRRAQCHEHRI</sequence>
<proteinExistence type="predicted"/>
<comment type="caution">
    <text evidence="1">The sequence shown here is derived from an EMBL/GenBank/DDBJ whole genome shotgun (WGS) entry which is preliminary data.</text>
</comment>
<dbReference type="EMBL" id="JANBUJ010000486">
    <property type="protein sequence ID" value="KAJ2771732.1"/>
    <property type="molecule type" value="Genomic_DNA"/>
</dbReference>
<organism evidence="1 2">
    <name type="scientific">Coemansia nantahalensis</name>
    <dbReference type="NCBI Taxonomy" id="2789366"/>
    <lineage>
        <taxon>Eukaryota</taxon>
        <taxon>Fungi</taxon>
        <taxon>Fungi incertae sedis</taxon>
        <taxon>Zoopagomycota</taxon>
        <taxon>Kickxellomycotina</taxon>
        <taxon>Kickxellomycetes</taxon>
        <taxon>Kickxellales</taxon>
        <taxon>Kickxellaceae</taxon>
        <taxon>Coemansia</taxon>
    </lineage>
</organism>
<keyword evidence="2" id="KW-1185">Reference proteome</keyword>
<gene>
    <name evidence="1" type="ORF">IWQ57_002078</name>
</gene>
<feature type="non-terminal residue" evidence="1">
    <location>
        <position position="1"/>
    </location>
</feature>
<reference evidence="1" key="1">
    <citation type="submission" date="2022-07" db="EMBL/GenBank/DDBJ databases">
        <title>Phylogenomic reconstructions and comparative analyses of Kickxellomycotina fungi.</title>
        <authorList>
            <person name="Reynolds N.K."/>
            <person name="Stajich J.E."/>
            <person name="Barry K."/>
            <person name="Grigoriev I.V."/>
            <person name="Crous P."/>
            <person name="Smith M.E."/>
        </authorList>
    </citation>
    <scope>NUCLEOTIDE SEQUENCE</scope>
    <source>
        <strain evidence="1">CBS 109366</strain>
    </source>
</reference>
<feature type="non-terminal residue" evidence="1">
    <location>
        <position position="120"/>
    </location>
</feature>
<dbReference type="Proteomes" id="UP001140234">
    <property type="component" value="Unassembled WGS sequence"/>
</dbReference>
<name>A0ACC1K1V7_9FUNG</name>
<accession>A0ACC1K1V7</accession>
<evidence type="ECO:0000313" key="1">
    <source>
        <dbReference type="EMBL" id="KAJ2771732.1"/>
    </source>
</evidence>
<evidence type="ECO:0000313" key="2">
    <source>
        <dbReference type="Proteomes" id="UP001140234"/>
    </source>
</evidence>